<dbReference type="Proteomes" id="UP000292082">
    <property type="component" value="Unassembled WGS sequence"/>
</dbReference>
<feature type="non-terminal residue" evidence="2">
    <location>
        <position position="1"/>
    </location>
</feature>
<accession>A0A4V2K7E6</accession>
<feature type="signal peptide" evidence="1">
    <location>
        <begin position="1"/>
        <end position="18"/>
    </location>
</feature>
<keyword evidence="3" id="KW-1185">Reference proteome</keyword>
<reference evidence="2 3" key="1">
    <citation type="submission" date="2019-01" db="EMBL/GenBank/DDBJ databases">
        <title>Draft genome sequences of three monokaryotic isolates of the white-rot basidiomycete fungus Dichomitus squalens.</title>
        <authorList>
            <consortium name="DOE Joint Genome Institute"/>
            <person name="Lopez S.C."/>
            <person name="Andreopoulos B."/>
            <person name="Pangilinan J."/>
            <person name="Lipzen A."/>
            <person name="Riley R."/>
            <person name="Ahrendt S."/>
            <person name="Ng V."/>
            <person name="Barry K."/>
            <person name="Daum C."/>
            <person name="Grigoriev I.V."/>
            <person name="Hilden K.S."/>
            <person name="Makela M.R."/>
            <person name="de Vries R.P."/>
        </authorList>
    </citation>
    <scope>NUCLEOTIDE SEQUENCE [LARGE SCALE GENOMIC DNA]</scope>
    <source>
        <strain evidence="2 3">CBS 464.89</strain>
    </source>
</reference>
<dbReference type="EMBL" id="ML145161">
    <property type="protein sequence ID" value="TBU55888.1"/>
    <property type="molecule type" value="Genomic_DNA"/>
</dbReference>
<protein>
    <submittedName>
        <fullName evidence="2">Uncharacterized protein</fullName>
    </submittedName>
</protein>
<keyword evidence="1" id="KW-0732">Signal</keyword>
<proteinExistence type="predicted"/>
<evidence type="ECO:0000313" key="3">
    <source>
        <dbReference type="Proteomes" id="UP000292082"/>
    </source>
</evidence>
<evidence type="ECO:0000313" key="2">
    <source>
        <dbReference type="EMBL" id="TBU55888.1"/>
    </source>
</evidence>
<evidence type="ECO:0000256" key="1">
    <source>
        <dbReference type="SAM" id="SignalP"/>
    </source>
</evidence>
<feature type="chain" id="PRO_5020269854" evidence="1">
    <location>
        <begin position="19"/>
        <end position="60"/>
    </location>
</feature>
<organism evidence="2 3">
    <name type="scientific">Dichomitus squalens</name>
    <dbReference type="NCBI Taxonomy" id="114155"/>
    <lineage>
        <taxon>Eukaryota</taxon>
        <taxon>Fungi</taxon>
        <taxon>Dikarya</taxon>
        <taxon>Basidiomycota</taxon>
        <taxon>Agaricomycotina</taxon>
        <taxon>Agaricomycetes</taxon>
        <taxon>Polyporales</taxon>
        <taxon>Polyporaceae</taxon>
        <taxon>Dichomitus</taxon>
    </lineage>
</organism>
<dbReference type="AlphaFoldDB" id="A0A4V2K7E6"/>
<sequence>FWWTLAVVLAVIARDVPRRDMLLFKLHSTCFLTWDVPNIYSRYIQVLPAVEQSWAMASVR</sequence>
<gene>
    <name evidence="2" type="ORF">BD310DRAFT_932720</name>
</gene>
<name>A0A4V2K7E6_9APHY</name>